<dbReference type="Proteomes" id="UP000887565">
    <property type="component" value="Unplaced"/>
</dbReference>
<protein>
    <submittedName>
        <fullName evidence="3">Uncharacterized protein</fullName>
    </submittedName>
</protein>
<keyword evidence="2" id="KW-1185">Reference proteome</keyword>
<proteinExistence type="predicted"/>
<reference evidence="3" key="1">
    <citation type="submission" date="2022-11" db="UniProtKB">
        <authorList>
            <consortium name="WormBaseParasite"/>
        </authorList>
    </citation>
    <scope>IDENTIFICATION</scope>
</reference>
<sequence>MFPNGTMFILETLAITPEDWTALFSLVDGEHTIGADNWAGIYDLLGTQFRTDRQKKNKDTILKATHFDAYRIIRNIDLSLLLYELTRRIGVFPEKCTLKATVSAMWVLDISKLTLKFPAALGFFNNPVTLFLQSDVLVYAALDAYYLLFMFLAFGRYGFIPEVYNAPALFPHNSLDAAKINRLTENIIAAFHNVALSEVLPADSADIVYPTISQIALTAIMGDEVLSAYNIFMFDCTWSDHGQSFCLGTVPNGFCSVKVLTCTMHQKLLTTPKVPKKKKKKQKDEWNKSLDVSDDEDPTLQPRSLFNNPKRLHAAIMSAMKSNLTDRLIKLLNFPVSPMYKLVILNHLQYEFDPALPPILHEIDDVCIECVAADQPLHDQTYHGTHYRQAQNFNPAMCTNFYNCMWYRTDGNPRTRLTEWMNRIPERELSFPSDPGTYVCNWLALRPIIFDKEFHMETSIEQIDIDGSDYTANPHSRFHFYLTFLNIIHIQNRFSFPLPVYAYPMLTMASMHMLTAEELLDPQTSETNVEPADE</sequence>
<feature type="region of interest" description="Disordered" evidence="1">
    <location>
        <begin position="273"/>
        <end position="304"/>
    </location>
</feature>
<organism evidence="2 3">
    <name type="scientific">Romanomermis culicivorax</name>
    <name type="common">Nematode worm</name>
    <dbReference type="NCBI Taxonomy" id="13658"/>
    <lineage>
        <taxon>Eukaryota</taxon>
        <taxon>Metazoa</taxon>
        <taxon>Ecdysozoa</taxon>
        <taxon>Nematoda</taxon>
        <taxon>Enoplea</taxon>
        <taxon>Dorylaimia</taxon>
        <taxon>Mermithida</taxon>
        <taxon>Mermithoidea</taxon>
        <taxon>Mermithidae</taxon>
        <taxon>Romanomermis</taxon>
    </lineage>
</organism>
<evidence type="ECO:0000256" key="1">
    <source>
        <dbReference type="SAM" id="MobiDB-lite"/>
    </source>
</evidence>
<dbReference type="AlphaFoldDB" id="A0A915KHK2"/>
<accession>A0A915KHK2</accession>
<dbReference type="WBParaSite" id="nRc.2.0.1.t37865-RA">
    <property type="protein sequence ID" value="nRc.2.0.1.t37865-RA"/>
    <property type="gene ID" value="nRc.2.0.1.g37865"/>
</dbReference>
<evidence type="ECO:0000313" key="3">
    <source>
        <dbReference type="WBParaSite" id="nRc.2.0.1.t37865-RA"/>
    </source>
</evidence>
<evidence type="ECO:0000313" key="2">
    <source>
        <dbReference type="Proteomes" id="UP000887565"/>
    </source>
</evidence>
<name>A0A915KHK2_ROMCU</name>